<dbReference type="InterPro" id="IPR041121">
    <property type="entry name" value="SDH_C"/>
</dbReference>
<organism evidence="7 8">
    <name type="scientific">Acidovorax kalamii</name>
    <dbReference type="NCBI Taxonomy" id="2004485"/>
    <lineage>
        <taxon>Bacteria</taxon>
        <taxon>Pseudomonadati</taxon>
        <taxon>Pseudomonadota</taxon>
        <taxon>Betaproteobacteria</taxon>
        <taxon>Burkholderiales</taxon>
        <taxon>Comamonadaceae</taxon>
        <taxon>Acidovorax</taxon>
    </lineage>
</organism>
<dbReference type="GO" id="GO:0009423">
    <property type="term" value="P:chorismate biosynthetic process"/>
    <property type="evidence" value="ECO:0007669"/>
    <property type="project" value="UniProtKB-UniRule"/>
</dbReference>
<dbReference type="GO" id="GO:0008652">
    <property type="term" value="P:amino acid biosynthetic process"/>
    <property type="evidence" value="ECO:0007669"/>
    <property type="project" value="UniProtKB-KW"/>
</dbReference>
<feature type="domain" description="Shikimate dehydrogenase substrate binding N-terminal" evidence="5">
    <location>
        <begin position="29"/>
        <end position="116"/>
    </location>
</feature>
<feature type="binding site" evidence="4">
    <location>
        <position position="105"/>
    </location>
    <ligand>
        <name>NADP(+)</name>
        <dbReference type="ChEBI" id="CHEBI:58349"/>
    </ligand>
</feature>
<evidence type="ECO:0000313" key="8">
    <source>
        <dbReference type="Proteomes" id="UP000215441"/>
    </source>
</evidence>
<evidence type="ECO:0000256" key="4">
    <source>
        <dbReference type="HAMAP-Rule" id="MF_00222"/>
    </source>
</evidence>
<comment type="caution">
    <text evidence="7">The sequence shown here is derived from an EMBL/GenBank/DDBJ whole genome shotgun (WGS) entry which is preliminary data.</text>
</comment>
<dbReference type="NCBIfam" id="NF001319">
    <property type="entry name" value="PRK00258.3-3"/>
    <property type="match status" value="1"/>
</dbReference>
<evidence type="ECO:0000256" key="2">
    <source>
        <dbReference type="ARBA" id="ARBA00023002"/>
    </source>
</evidence>
<dbReference type="RefSeq" id="WP_094289507.1">
    <property type="nucleotide sequence ID" value="NZ_NOIG01000007.1"/>
</dbReference>
<dbReference type="AlphaFoldDB" id="A0A235EM56"/>
<dbReference type="CDD" id="cd01065">
    <property type="entry name" value="NAD_bind_Shikimate_DH"/>
    <property type="match status" value="1"/>
</dbReference>
<dbReference type="Proteomes" id="UP000215441">
    <property type="component" value="Unassembled WGS sequence"/>
</dbReference>
<comment type="caution">
    <text evidence="4">Lacks conserved residue(s) required for the propagation of feature annotation.</text>
</comment>
<feature type="binding site" evidence="4">
    <location>
        <position position="245"/>
    </location>
    <ligand>
        <name>shikimate</name>
        <dbReference type="ChEBI" id="CHEBI:36208"/>
    </ligand>
</feature>
<feature type="binding site" evidence="4">
    <location>
        <begin position="37"/>
        <end position="39"/>
    </location>
    <ligand>
        <name>shikimate</name>
        <dbReference type="ChEBI" id="CHEBI:36208"/>
    </ligand>
</feature>
<evidence type="ECO:0000313" key="7">
    <source>
        <dbReference type="EMBL" id="OYD50111.1"/>
    </source>
</evidence>
<keyword evidence="4" id="KW-0521">NADP</keyword>
<comment type="similarity">
    <text evidence="4">Belongs to the shikimate dehydrogenase family.</text>
</comment>
<comment type="subunit">
    <text evidence="4">Homodimer.</text>
</comment>
<dbReference type="Pfam" id="PF08501">
    <property type="entry name" value="Shikimate_dh_N"/>
    <property type="match status" value="1"/>
</dbReference>
<dbReference type="SUPFAM" id="SSF51735">
    <property type="entry name" value="NAD(P)-binding Rossmann-fold domains"/>
    <property type="match status" value="1"/>
</dbReference>
<dbReference type="EC" id="1.1.1.25" evidence="4"/>
<dbReference type="SUPFAM" id="SSF53223">
    <property type="entry name" value="Aminoacid dehydrogenase-like, N-terminal domain"/>
    <property type="match status" value="1"/>
</dbReference>
<feature type="binding site" evidence="4">
    <location>
        <position position="266"/>
    </location>
    <ligand>
        <name>NADP(+)</name>
        <dbReference type="ChEBI" id="CHEBI:58349"/>
    </ligand>
</feature>
<dbReference type="Gene3D" id="3.40.50.10860">
    <property type="entry name" value="Leucine Dehydrogenase, chain A, domain 1"/>
    <property type="match status" value="1"/>
</dbReference>
<dbReference type="InterPro" id="IPR036291">
    <property type="entry name" value="NAD(P)-bd_dom_sf"/>
</dbReference>
<keyword evidence="2 4" id="KW-0560">Oxidoreductase</keyword>
<feature type="binding site" evidence="4">
    <location>
        <begin position="153"/>
        <end position="157"/>
    </location>
    <ligand>
        <name>NADP(+)</name>
        <dbReference type="ChEBI" id="CHEBI:58349"/>
    </ligand>
</feature>
<comment type="pathway">
    <text evidence="1 4">Metabolic intermediate biosynthesis; chorismate biosynthesis; chorismate from D-erythrose 4-phosphate and phosphoenolpyruvate: step 4/7.</text>
</comment>
<feature type="binding site" evidence="4">
    <location>
        <position position="243"/>
    </location>
    <ligand>
        <name>NADP(+)</name>
        <dbReference type="ChEBI" id="CHEBI:58349"/>
    </ligand>
</feature>
<evidence type="ECO:0000259" key="6">
    <source>
        <dbReference type="Pfam" id="PF18317"/>
    </source>
</evidence>
<dbReference type="GO" id="GO:0004764">
    <property type="term" value="F:shikimate 3-dehydrogenase (NADP+) activity"/>
    <property type="evidence" value="ECO:0007669"/>
    <property type="project" value="UniProtKB-UniRule"/>
</dbReference>
<keyword evidence="3 4" id="KW-0057">Aromatic amino acid biosynthesis</keyword>
<accession>A0A235EM56</accession>
<dbReference type="Gene3D" id="3.40.50.720">
    <property type="entry name" value="NAD(P)-binding Rossmann-like Domain"/>
    <property type="match status" value="1"/>
</dbReference>
<dbReference type="InterPro" id="IPR013708">
    <property type="entry name" value="Shikimate_DH-bd_N"/>
</dbReference>
<dbReference type="GO" id="GO:0050661">
    <property type="term" value="F:NADP binding"/>
    <property type="evidence" value="ECO:0007669"/>
    <property type="project" value="TreeGrafter"/>
</dbReference>
<comment type="function">
    <text evidence="4">Involved in the biosynthesis of the chorismate, which leads to the biosynthesis of aromatic amino acids. Catalyzes the reversible NADPH linked reduction of 3-dehydroshikimate (DHSA) to yield shikimate (SA).</text>
</comment>
<protein>
    <recommendedName>
        <fullName evidence="4">Shikimate dehydrogenase (NADP(+))</fullName>
        <shortName evidence="4">SDH</shortName>
        <ecNumber evidence="4">1.1.1.25</ecNumber>
    </recommendedName>
</protein>
<gene>
    <name evidence="4" type="primary">aroE</name>
    <name evidence="7" type="ORF">CBY09_11150</name>
</gene>
<dbReference type="InterPro" id="IPR022893">
    <property type="entry name" value="Shikimate_DH_fam"/>
</dbReference>
<feature type="binding site" evidence="4">
    <location>
        <position position="129"/>
    </location>
    <ligand>
        <name>shikimate</name>
        <dbReference type="ChEBI" id="CHEBI:36208"/>
    </ligand>
</feature>
<dbReference type="NCBIfam" id="NF009201">
    <property type="entry name" value="PRK12549.1"/>
    <property type="match status" value="1"/>
</dbReference>
<evidence type="ECO:0000256" key="1">
    <source>
        <dbReference type="ARBA" id="ARBA00004871"/>
    </source>
</evidence>
<evidence type="ECO:0000256" key="3">
    <source>
        <dbReference type="ARBA" id="ARBA00023141"/>
    </source>
</evidence>
<feature type="binding site" evidence="4">
    <location>
        <position position="273"/>
    </location>
    <ligand>
        <name>shikimate</name>
        <dbReference type="ChEBI" id="CHEBI:36208"/>
    </ligand>
</feature>
<dbReference type="PANTHER" id="PTHR21089:SF1">
    <property type="entry name" value="BIFUNCTIONAL 3-DEHYDROQUINATE DEHYDRATASE_SHIKIMATE DEHYDROGENASE, CHLOROPLASTIC"/>
    <property type="match status" value="1"/>
</dbReference>
<keyword evidence="4" id="KW-0028">Amino-acid biosynthesis</keyword>
<feature type="binding site" evidence="4">
    <location>
        <position position="89"/>
    </location>
    <ligand>
        <name>shikimate</name>
        <dbReference type="ChEBI" id="CHEBI:36208"/>
    </ligand>
</feature>
<reference evidence="7 8" key="1">
    <citation type="submission" date="2017-07" db="EMBL/GenBank/DDBJ databases">
        <title>Acidovorax KNDSW TSA 6 genome sequence and assembly.</title>
        <authorList>
            <person name="Mayilraj S."/>
        </authorList>
    </citation>
    <scope>NUCLEOTIDE SEQUENCE [LARGE SCALE GENOMIC DNA]</scope>
    <source>
        <strain evidence="7 8">KNDSW-TSA6</strain>
    </source>
</reference>
<feature type="active site" description="Proton acceptor" evidence="4">
    <location>
        <position position="93"/>
    </location>
</feature>
<dbReference type="PANTHER" id="PTHR21089">
    <property type="entry name" value="SHIKIMATE DEHYDROGENASE"/>
    <property type="match status" value="1"/>
</dbReference>
<dbReference type="GO" id="GO:0009073">
    <property type="term" value="P:aromatic amino acid family biosynthetic process"/>
    <property type="evidence" value="ECO:0007669"/>
    <property type="project" value="UniProtKB-KW"/>
</dbReference>
<sequence>MSLQLLDPPVIPTTSTMSSTSPRKVLIGLIGAGIQKSLSPALHEEEARHHGMRLHYQLIDLDRSASSPEQLPTLLSAARIMGYAGCNVTYPCKQAVIPHLDSLSEEARAMGAVNTVVIQGGKLVGHNTDGSGWAWGFTRALPGADLSRVVLLGAGGAGAAIAHAVLRLGAQHLSIVDAQPERAAQLAADVNALYGARAEAGEIRSAMAHATGLIHATPTGMDKLPGLPLDVGLLRPAMWVSEVVYFPLDTALVQAARALGCRVSDGGGMAVGQAVGAFELFTGEAPDAARMDAHFRRLVSSAR</sequence>
<evidence type="ECO:0000259" key="5">
    <source>
        <dbReference type="Pfam" id="PF08501"/>
    </source>
</evidence>
<feature type="domain" description="SDH C-terminal" evidence="6">
    <location>
        <begin position="268"/>
        <end position="291"/>
    </location>
</feature>
<proteinExistence type="inferred from homology"/>
<dbReference type="GO" id="GO:0005829">
    <property type="term" value="C:cytosol"/>
    <property type="evidence" value="ECO:0007669"/>
    <property type="project" value="TreeGrafter"/>
</dbReference>
<dbReference type="OrthoDB" id="9776868at2"/>
<dbReference type="UniPathway" id="UPA00053">
    <property type="reaction ID" value="UER00087"/>
</dbReference>
<keyword evidence="8" id="KW-1185">Reference proteome</keyword>
<dbReference type="HAMAP" id="MF_00222">
    <property type="entry name" value="Shikimate_DH_AroE"/>
    <property type="match status" value="1"/>
</dbReference>
<name>A0A235EM56_9BURK</name>
<feature type="binding site" evidence="4">
    <location>
        <position position="114"/>
    </location>
    <ligand>
        <name>shikimate</name>
        <dbReference type="ChEBI" id="CHEBI:36208"/>
    </ligand>
</feature>
<dbReference type="Pfam" id="PF18317">
    <property type="entry name" value="SDH_C"/>
    <property type="match status" value="1"/>
</dbReference>
<dbReference type="InterPro" id="IPR046346">
    <property type="entry name" value="Aminoacid_DH-like_N_sf"/>
</dbReference>
<comment type="catalytic activity">
    <reaction evidence="4">
        <text>shikimate + NADP(+) = 3-dehydroshikimate + NADPH + H(+)</text>
        <dbReference type="Rhea" id="RHEA:17737"/>
        <dbReference type="ChEBI" id="CHEBI:15378"/>
        <dbReference type="ChEBI" id="CHEBI:16630"/>
        <dbReference type="ChEBI" id="CHEBI:36208"/>
        <dbReference type="ChEBI" id="CHEBI:57783"/>
        <dbReference type="ChEBI" id="CHEBI:58349"/>
        <dbReference type="EC" id="1.1.1.25"/>
    </reaction>
</comment>
<dbReference type="EMBL" id="NOIG01000007">
    <property type="protein sequence ID" value="OYD50111.1"/>
    <property type="molecule type" value="Genomic_DNA"/>
</dbReference>
<dbReference type="GO" id="GO:0019632">
    <property type="term" value="P:shikimate metabolic process"/>
    <property type="evidence" value="ECO:0007669"/>
    <property type="project" value="TreeGrafter"/>
</dbReference>